<evidence type="ECO:0000256" key="4">
    <source>
        <dbReference type="ARBA" id="ARBA00022989"/>
    </source>
</evidence>
<protein>
    <submittedName>
        <fullName evidence="7">Putative permease YjgP/YjgQ family protein</fullName>
    </submittedName>
</protein>
<keyword evidence="4 6" id="KW-1133">Transmembrane helix</keyword>
<dbReference type="AlphaFoldDB" id="A0A517ZLB2"/>
<keyword evidence="8" id="KW-1185">Reference proteome</keyword>
<gene>
    <name evidence="7" type="ORF">Mal52_17540</name>
</gene>
<evidence type="ECO:0000256" key="2">
    <source>
        <dbReference type="ARBA" id="ARBA00022475"/>
    </source>
</evidence>
<evidence type="ECO:0000256" key="6">
    <source>
        <dbReference type="SAM" id="Phobius"/>
    </source>
</evidence>
<keyword evidence="3 6" id="KW-0812">Transmembrane</keyword>
<reference evidence="7 8" key="1">
    <citation type="submission" date="2019-02" db="EMBL/GenBank/DDBJ databases">
        <title>Deep-cultivation of Planctomycetes and their phenomic and genomic characterization uncovers novel biology.</title>
        <authorList>
            <person name="Wiegand S."/>
            <person name="Jogler M."/>
            <person name="Boedeker C."/>
            <person name="Pinto D."/>
            <person name="Vollmers J."/>
            <person name="Rivas-Marin E."/>
            <person name="Kohn T."/>
            <person name="Peeters S.H."/>
            <person name="Heuer A."/>
            <person name="Rast P."/>
            <person name="Oberbeckmann S."/>
            <person name="Bunk B."/>
            <person name="Jeske O."/>
            <person name="Meyerdierks A."/>
            <person name="Storesund J.E."/>
            <person name="Kallscheuer N."/>
            <person name="Luecker S."/>
            <person name="Lage O.M."/>
            <person name="Pohl T."/>
            <person name="Merkel B.J."/>
            <person name="Hornburger P."/>
            <person name="Mueller R.-W."/>
            <person name="Bruemmer F."/>
            <person name="Labrenz M."/>
            <person name="Spormann A.M."/>
            <person name="Op den Camp H."/>
            <person name="Overmann J."/>
            <person name="Amann R."/>
            <person name="Jetten M.S.M."/>
            <person name="Mascher T."/>
            <person name="Medema M.H."/>
            <person name="Devos D.P."/>
            <person name="Kaster A.-K."/>
            <person name="Ovreas L."/>
            <person name="Rohde M."/>
            <person name="Galperin M.Y."/>
            <person name="Jogler C."/>
        </authorList>
    </citation>
    <scope>NUCLEOTIDE SEQUENCE [LARGE SCALE GENOMIC DNA]</scope>
    <source>
        <strain evidence="7 8">Mal52</strain>
    </source>
</reference>
<name>A0A517ZLB2_9PLAN</name>
<evidence type="ECO:0000256" key="3">
    <source>
        <dbReference type="ARBA" id="ARBA00022692"/>
    </source>
</evidence>
<dbReference type="PANTHER" id="PTHR33529:SF2">
    <property type="entry name" value="LIPOPOLYSACCHARIDE EXPORT SYSTEM PERMEASE PROTEIN LPTG"/>
    <property type="match status" value="1"/>
</dbReference>
<sequence length="375" mass="41849">MSTFDRYILRRFWHVFVVSFIAMMGLYIVIDAFNNIDNFFNEGDSGTLGVMGTMARFYLFRSSMFFDTIGGIVSVTAVTVVLSLILRHGELNPVLSAGIPTYRLLFPLLWGMVMVSAIMVINKELIIPRIADELQIEAGKSGDEDEPVEPVWDFATMVQISGDRLYPARNAMTKPDFVLPTPEFVDNPTALSGSEAIFVPADENHSRSGWLIKEAEPSFDELKLTLKKAGRATITRGSAADEIFIATEIDFDRLYRPDKTVDFISTPELIRRIKSPAYDVLSVRENSLYLHQRFTQPILNILLLFLILPLIVRREARGLVVSMCLSGLMQGVVFGTAQACLWLAGIEVIGPDLAAWGPVIVTGGLATWCWPMLRT</sequence>
<keyword evidence="2" id="KW-1003">Cell membrane</keyword>
<dbReference type="RefSeq" id="WP_145375410.1">
    <property type="nucleotide sequence ID" value="NZ_CP036276.1"/>
</dbReference>
<dbReference type="Proteomes" id="UP000319383">
    <property type="component" value="Chromosome"/>
</dbReference>
<keyword evidence="5 6" id="KW-0472">Membrane</keyword>
<comment type="subcellular location">
    <subcellularLocation>
        <location evidence="1">Cell membrane</location>
        <topology evidence="1">Multi-pass membrane protein</topology>
    </subcellularLocation>
</comment>
<dbReference type="PANTHER" id="PTHR33529">
    <property type="entry name" value="SLR0882 PROTEIN-RELATED"/>
    <property type="match status" value="1"/>
</dbReference>
<feature type="transmembrane region" description="Helical" evidence="6">
    <location>
        <begin position="294"/>
        <end position="312"/>
    </location>
</feature>
<evidence type="ECO:0000256" key="1">
    <source>
        <dbReference type="ARBA" id="ARBA00004651"/>
    </source>
</evidence>
<feature type="transmembrane region" description="Helical" evidence="6">
    <location>
        <begin position="319"/>
        <end position="344"/>
    </location>
</feature>
<organism evidence="7 8">
    <name type="scientific">Symmachiella dynata</name>
    <dbReference type="NCBI Taxonomy" id="2527995"/>
    <lineage>
        <taxon>Bacteria</taxon>
        <taxon>Pseudomonadati</taxon>
        <taxon>Planctomycetota</taxon>
        <taxon>Planctomycetia</taxon>
        <taxon>Planctomycetales</taxon>
        <taxon>Planctomycetaceae</taxon>
        <taxon>Symmachiella</taxon>
    </lineage>
</organism>
<evidence type="ECO:0000313" key="8">
    <source>
        <dbReference type="Proteomes" id="UP000319383"/>
    </source>
</evidence>
<dbReference type="Pfam" id="PF03739">
    <property type="entry name" value="LptF_LptG"/>
    <property type="match status" value="2"/>
</dbReference>
<evidence type="ECO:0000313" key="7">
    <source>
        <dbReference type="EMBL" id="QDU43282.1"/>
    </source>
</evidence>
<feature type="transmembrane region" description="Helical" evidence="6">
    <location>
        <begin position="12"/>
        <end position="30"/>
    </location>
</feature>
<feature type="transmembrane region" description="Helical" evidence="6">
    <location>
        <begin position="356"/>
        <end position="373"/>
    </location>
</feature>
<feature type="transmembrane region" description="Helical" evidence="6">
    <location>
        <begin position="104"/>
        <end position="121"/>
    </location>
</feature>
<proteinExistence type="predicted"/>
<accession>A0A517ZLB2</accession>
<dbReference type="GO" id="GO:0043190">
    <property type="term" value="C:ATP-binding cassette (ABC) transporter complex"/>
    <property type="evidence" value="ECO:0007669"/>
    <property type="project" value="TreeGrafter"/>
</dbReference>
<feature type="transmembrane region" description="Helical" evidence="6">
    <location>
        <begin position="64"/>
        <end position="84"/>
    </location>
</feature>
<dbReference type="KEGG" id="sdyn:Mal52_17540"/>
<dbReference type="GO" id="GO:0015920">
    <property type="term" value="P:lipopolysaccharide transport"/>
    <property type="evidence" value="ECO:0007669"/>
    <property type="project" value="TreeGrafter"/>
</dbReference>
<dbReference type="EMBL" id="CP036276">
    <property type="protein sequence ID" value="QDU43282.1"/>
    <property type="molecule type" value="Genomic_DNA"/>
</dbReference>
<dbReference type="InterPro" id="IPR005495">
    <property type="entry name" value="LptG/LptF_permease"/>
</dbReference>
<evidence type="ECO:0000256" key="5">
    <source>
        <dbReference type="ARBA" id="ARBA00023136"/>
    </source>
</evidence>